<evidence type="ECO:0000313" key="2">
    <source>
        <dbReference type="Proteomes" id="UP000667650"/>
    </source>
</evidence>
<name>A0A964TDI2_9FLAO</name>
<dbReference type="AlphaFoldDB" id="A0A964TDI2"/>
<reference evidence="1" key="1">
    <citation type="submission" date="2020-01" db="EMBL/GenBank/DDBJ databases">
        <title>Muricauda ochracea sp. nov., isolated from a tidal flat of Garorim bay in Korea.</title>
        <authorList>
            <person name="Kim D."/>
            <person name="Yoo Y."/>
            <person name="Kim J.-J."/>
        </authorList>
    </citation>
    <scope>NUCLEOTIDE SEQUENCE</scope>
    <source>
        <strain evidence="1">JGD-17</strain>
    </source>
</reference>
<comment type="caution">
    <text evidence="1">The sequence shown here is derived from an EMBL/GenBank/DDBJ whole genome shotgun (WGS) entry which is preliminary data.</text>
</comment>
<accession>A0A964TDI2</accession>
<dbReference type="EMBL" id="JAAABI010000002">
    <property type="protein sequence ID" value="NAY91998.1"/>
    <property type="molecule type" value="Genomic_DNA"/>
</dbReference>
<evidence type="ECO:0000313" key="1">
    <source>
        <dbReference type="EMBL" id="NAY91998.1"/>
    </source>
</evidence>
<sequence>MENKLFQWLRGSKSKTLPQNDQPSDVSPKFEVSLVEGEFEPAESAEVLLSLLNYKVKFHSVRLLNLKEVKNADSENSQKRIDALKAAKQEVTKLVLEARNNGWNLQIDSTIKITPKMPSPQNT</sequence>
<proteinExistence type="predicted"/>
<organism evidence="1 2">
    <name type="scientific">Flagellimonas ochracea</name>
    <dbReference type="NCBI Taxonomy" id="2696472"/>
    <lineage>
        <taxon>Bacteria</taxon>
        <taxon>Pseudomonadati</taxon>
        <taxon>Bacteroidota</taxon>
        <taxon>Flavobacteriia</taxon>
        <taxon>Flavobacteriales</taxon>
        <taxon>Flavobacteriaceae</taxon>
        <taxon>Flagellimonas</taxon>
    </lineage>
</organism>
<dbReference type="RefSeq" id="WP_166523392.1">
    <property type="nucleotide sequence ID" value="NZ_JAAABI010000002.1"/>
</dbReference>
<gene>
    <name evidence="1" type="ORF">GTQ34_08710</name>
</gene>
<keyword evidence="2" id="KW-1185">Reference proteome</keyword>
<dbReference type="Proteomes" id="UP000667650">
    <property type="component" value="Unassembled WGS sequence"/>
</dbReference>
<protein>
    <submittedName>
        <fullName evidence="1">Uncharacterized protein</fullName>
    </submittedName>
</protein>